<dbReference type="EMBL" id="GBXM01053488">
    <property type="protein sequence ID" value="JAH55089.1"/>
    <property type="molecule type" value="Transcribed_RNA"/>
</dbReference>
<organism evidence="1">
    <name type="scientific">Anguilla anguilla</name>
    <name type="common">European freshwater eel</name>
    <name type="synonym">Muraena anguilla</name>
    <dbReference type="NCBI Taxonomy" id="7936"/>
    <lineage>
        <taxon>Eukaryota</taxon>
        <taxon>Metazoa</taxon>
        <taxon>Chordata</taxon>
        <taxon>Craniata</taxon>
        <taxon>Vertebrata</taxon>
        <taxon>Euteleostomi</taxon>
        <taxon>Actinopterygii</taxon>
        <taxon>Neopterygii</taxon>
        <taxon>Teleostei</taxon>
        <taxon>Anguilliformes</taxon>
        <taxon>Anguillidae</taxon>
        <taxon>Anguilla</taxon>
    </lineage>
</organism>
<accession>A0A0E9TN17</accession>
<dbReference type="AlphaFoldDB" id="A0A0E9TN17"/>
<reference evidence="1" key="2">
    <citation type="journal article" date="2015" name="Fish Shellfish Immunol.">
        <title>Early steps in the European eel (Anguilla anguilla)-Vibrio vulnificus interaction in the gills: Role of the RtxA13 toxin.</title>
        <authorList>
            <person name="Callol A."/>
            <person name="Pajuelo D."/>
            <person name="Ebbesson L."/>
            <person name="Teles M."/>
            <person name="MacKenzie S."/>
            <person name="Amaro C."/>
        </authorList>
    </citation>
    <scope>NUCLEOTIDE SEQUENCE</scope>
</reference>
<reference evidence="1" key="1">
    <citation type="submission" date="2014-11" db="EMBL/GenBank/DDBJ databases">
        <authorList>
            <person name="Amaro Gonzalez C."/>
        </authorList>
    </citation>
    <scope>NUCLEOTIDE SEQUENCE</scope>
</reference>
<evidence type="ECO:0000313" key="1">
    <source>
        <dbReference type="EMBL" id="JAH55089.1"/>
    </source>
</evidence>
<protein>
    <submittedName>
        <fullName evidence="1">Uncharacterized protein</fullName>
    </submittedName>
</protein>
<dbReference type="EMBL" id="GBXM01051184">
    <property type="protein sequence ID" value="JAH57393.1"/>
    <property type="molecule type" value="Transcribed_RNA"/>
</dbReference>
<name>A0A0E9TN17_ANGAN</name>
<proteinExistence type="predicted"/>
<sequence>MLIMCTLNGLCGHVIDDIAQAAVFCGAAGCC</sequence>